<evidence type="ECO:0000313" key="4">
    <source>
        <dbReference type="EMBL" id="AMN46262.1"/>
    </source>
</evidence>
<gene>
    <name evidence="4" type="ORF">ACG33_03900</name>
</gene>
<protein>
    <submittedName>
        <fullName evidence="4">Enoyl-CoA hydratase</fullName>
    </submittedName>
</protein>
<dbReference type="InterPro" id="IPR029045">
    <property type="entry name" value="ClpP/crotonase-like_dom_sf"/>
</dbReference>
<dbReference type="RefSeq" id="WP_066918878.1">
    <property type="nucleotide sequence ID" value="NZ_CP011971.1"/>
</dbReference>
<dbReference type="CDD" id="cd06558">
    <property type="entry name" value="crotonase-like"/>
    <property type="match status" value="1"/>
</dbReference>
<proteinExistence type="predicted"/>
<reference evidence="4 5" key="1">
    <citation type="submission" date="2015-06" db="EMBL/GenBank/DDBJ databases">
        <title>A Comprehensive Approach to Explore the Metabolic and Phylogenetic Diversity of Bacterial Steroid Degradation in the Environment: Testosterone as an Example.</title>
        <authorList>
            <person name="Yang F.-C."/>
            <person name="Chen Y.-L."/>
            <person name="Yu C.-P."/>
            <person name="Tang S.-L."/>
            <person name="Wang P.-H."/>
            <person name="Ismail W."/>
            <person name="Wang C.-H."/>
            <person name="Yang C.-Y."/>
            <person name="Chiang Y.-R."/>
        </authorList>
    </citation>
    <scope>NUCLEOTIDE SEQUENCE [LARGE SCALE GENOMIC DNA]</scope>
    <source>
        <strain evidence="4 5">DSM 18526</strain>
    </source>
</reference>
<dbReference type="PANTHER" id="PTHR43684:SF1">
    <property type="entry name" value="ENOYL-COA DELTA ISOMERASE 2"/>
    <property type="match status" value="1"/>
</dbReference>
<evidence type="ECO:0000313" key="5">
    <source>
        <dbReference type="Proteomes" id="UP000070250"/>
    </source>
</evidence>
<name>A0A127F729_STEDE</name>
<dbReference type="Pfam" id="PF00378">
    <property type="entry name" value="ECH_1"/>
    <property type="match status" value="1"/>
</dbReference>
<dbReference type="KEGG" id="sdf:ACG33_03900"/>
<dbReference type="PANTHER" id="PTHR43684">
    <property type="match status" value="1"/>
</dbReference>
<keyword evidence="3" id="KW-0413">Isomerase</keyword>
<dbReference type="Gene3D" id="3.90.226.10">
    <property type="entry name" value="2-enoyl-CoA Hydratase, Chain A, domain 1"/>
    <property type="match status" value="1"/>
</dbReference>
<dbReference type="InterPro" id="IPR051053">
    <property type="entry name" value="ECH/Chromodomain_protein"/>
</dbReference>
<keyword evidence="5" id="KW-1185">Reference proteome</keyword>
<organism evidence="4 5">
    <name type="scientific">Steroidobacter denitrificans</name>
    <dbReference type="NCBI Taxonomy" id="465721"/>
    <lineage>
        <taxon>Bacteria</taxon>
        <taxon>Pseudomonadati</taxon>
        <taxon>Pseudomonadota</taxon>
        <taxon>Gammaproteobacteria</taxon>
        <taxon>Steroidobacterales</taxon>
        <taxon>Steroidobacteraceae</taxon>
        <taxon>Steroidobacter</taxon>
    </lineage>
</organism>
<dbReference type="SUPFAM" id="SSF52096">
    <property type="entry name" value="ClpP/crotonase"/>
    <property type="match status" value="1"/>
</dbReference>
<dbReference type="STRING" id="465721.ACG33_03900"/>
<evidence type="ECO:0000256" key="2">
    <source>
        <dbReference type="ARBA" id="ARBA00023140"/>
    </source>
</evidence>
<comment type="subcellular location">
    <subcellularLocation>
        <location evidence="1">Peroxisome</location>
    </subcellularLocation>
</comment>
<keyword evidence="2" id="KW-0576">Peroxisome</keyword>
<dbReference type="InterPro" id="IPR001753">
    <property type="entry name" value="Enoyl-CoA_hydra/iso"/>
</dbReference>
<evidence type="ECO:0000256" key="1">
    <source>
        <dbReference type="ARBA" id="ARBA00004275"/>
    </source>
</evidence>
<dbReference type="EMBL" id="CP011971">
    <property type="protein sequence ID" value="AMN46262.1"/>
    <property type="molecule type" value="Genomic_DNA"/>
</dbReference>
<dbReference type="Proteomes" id="UP000070250">
    <property type="component" value="Chromosome"/>
</dbReference>
<dbReference type="OrthoDB" id="9797151at2"/>
<dbReference type="GO" id="GO:0004165">
    <property type="term" value="F:delta(3)-delta(2)-enoyl-CoA isomerase activity"/>
    <property type="evidence" value="ECO:0007669"/>
    <property type="project" value="UniProtKB-ARBA"/>
</dbReference>
<accession>A0A127F729</accession>
<dbReference type="PATRIC" id="fig|465721.4.peg.834"/>
<sequence>MNAATAHIVTERLQGVLRVEIRRPEKKNALTAAMYGQLADIFQDAAGDKDTRVLLLHGQPGVFTAGNDLGEFLNDPPMNEDAPVFRFLAVFRDFPKPFMAAVTGPAVGIGTTMLLHCDLVYAGEGARFQLPFVGLGLCPEAASSLLLPALVGHARAAEIILLGEPFGAQQAREIGLVNAVLPDAGLLDHALLQARKLAAQPPAAVRLSKQLLKRSQTALIAAAMEEEDRQFKVRLVSPEAKEAFGAFLDKRPPDFSQFS</sequence>
<dbReference type="AlphaFoldDB" id="A0A127F729"/>
<evidence type="ECO:0000256" key="3">
    <source>
        <dbReference type="ARBA" id="ARBA00023235"/>
    </source>
</evidence>